<comment type="caution">
    <text evidence="1">The sequence shown here is derived from an EMBL/GenBank/DDBJ whole genome shotgun (WGS) entry which is preliminary data.</text>
</comment>
<dbReference type="AlphaFoldDB" id="A0A178C890"/>
<sequence length="668" mass="75306">MDNVTMIQDPPHLKSLQWDDWDDLFYGKGVLTGYTIRAGQFEIPRANYDAFVLKRNATPKAESYNMSSSNAVTRQGISTQSMSESSLHYGDLGGDLNPALMKPMRMGVSVGASAARSASTTGMRTELKEETAVEHRYPKVRIFLNDEWITLSDGCLADLKALKTSKSREDLFRFYQKYGTTLNRLPHAPSDSNVRSGHIIMTQVIFGGLLRWTQEANSDDGGNHSEKASKLKAFVDARYMSAQVTGSCTSSNESRNDQADLKYEKTVYFHRLGGIQSSASDFHSREELDAWSISLGRRELWVVTERREPMQIEKFMGLMKELKWVPQLFQEIHTAARVTPLLPNLYSEIYSTNTSLAFVRQYDLPTEPALLFFQDQKRHIRFGALANSSHPRTHQTEVLFEEPIVRAKQDTPLGAFATPDSLHLFYLDDASKVCMSQFDLESRMWEAATFPGNPSERSDGSNFGFCKEENPSGYLISYRSLTGQAHNFRYEYDSGEWTSLPIGTEVSEVMSNEPGPFNQRNDRYLVPGSFVYADINRRDSSRFEGSEAVVKAELCEDNGITFHVNWLPGSESDSDDGGDPGGDTLTIPTLCLVRPGTDYCTVITKEDPHGWPGLVFISPEGSMHMIGLNGYHPDYQLEQRRIFDPDCLKASMSTYFRDLSRVLEYDSD</sequence>
<dbReference type="GeneID" id="34593603"/>
<accession>A0A178C890</accession>
<evidence type="ECO:0000313" key="2">
    <source>
        <dbReference type="Proteomes" id="UP000185904"/>
    </source>
</evidence>
<reference evidence="1 2" key="1">
    <citation type="submission" date="2016-03" db="EMBL/GenBank/DDBJ databases">
        <title>The draft genome sequence of Fonsecaea nubica causative agent of cutaneous subcutaneous infection in human host.</title>
        <authorList>
            <person name="Costa F."/>
            <person name="Sybren D.H."/>
            <person name="Raittz R.T."/>
            <person name="Weiss V.A."/>
            <person name="Leao A.C."/>
            <person name="Gomes R."/>
            <person name="De Souza E.M."/>
            <person name="Pedrosa F.O."/>
            <person name="Steffens M.B."/>
            <person name="Bombassaro A."/>
            <person name="Tadra-Sfeir M.Z."/>
            <person name="Moreno L.F."/>
            <person name="Najafzadeh M.J."/>
            <person name="Felipe M.S."/>
            <person name="Teixeira M."/>
            <person name="Sun J."/>
            <person name="Xi L."/>
            <person name="Castro M.A."/>
            <person name="Vicente V.A."/>
        </authorList>
    </citation>
    <scope>NUCLEOTIDE SEQUENCE [LARGE SCALE GENOMIC DNA]</scope>
    <source>
        <strain evidence="1 2">CBS 269.64</strain>
    </source>
</reference>
<proteinExistence type="predicted"/>
<dbReference type="Gene3D" id="2.120.10.70">
    <property type="entry name" value="Fucose-specific lectin"/>
    <property type="match status" value="1"/>
</dbReference>
<protein>
    <recommendedName>
        <fullName evidence="3">MACPF domain-containing protein</fullName>
    </recommendedName>
</protein>
<dbReference type="RefSeq" id="XP_022495579.1">
    <property type="nucleotide sequence ID" value="XM_022648473.1"/>
</dbReference>
<name>A0A178C890_9EURO</name>
<dbReference type="Proteomes" id="UP000185904">
    <property type="component" value="Unassembled WGS sequence"/>
</dbReference>
<gene>
    <name evidence="1" type="ORF">AYO20_10213</name>
</gene>
<evidence type="ECO:0008006" key="3">
    <source>
        <dbReference type="Google" id="ProtNLM"/>
    </source>
</evidence>
<evidence type="ECO:0000313" key="1">
    <source>
        <dbReference type="EMBL" id="OAL26160.1"/>
    </source>
</evidence>
<organism evidence="1 2">
    <name type="scientific">Fonsecaea nubica</name>
    <dbReference type="NCBI Taxonomy" id="856822"/>
    <lineage>
        <taxon>Eukaryota</taxon>
        <taxon>Fungi</taxon>
        <taxon>Dikarya</taxon>
        <taxon>Ascomycota</taxon>
        <taxon>Pezizomycotina</taxon>
        <taxon>Eurotiomycetes</taxon>
        <taxon>Chaetothyriomycetidae</taxon>
        <taxon>Chaetothyriales</taxon>
        <taxon>Herpotrichiellaceae</taxon>
        <taxon>Fonsecaea</taxon>
    </lineage>
</organism>
<dbReference type="OrthoDB" id="4510309at2759"/>
<dbReference type="EMBL" id="LVCJ01000105">
    <property type="protein sequence ID" value="OAL26160.1"/>
    <property type="molecule type" value="Genomic_DNA"/>
</dbReference>
<keyword evidence="2" id="KW-1185">Reference proteome</keyword>